<gene>
    <name evidence="3" type="ORF">FF38_05927</name>
</gene>
<sequence length="104" mass="10445">MLDIKSDDDCDEEFNGSGGKVGSAKCSSELRWNAFGLMVGHSWVLGDDVGVGGIIGGGGVIIMLAVTPSLLSLLVSTPESFAAIVACSVSTSSASSTRGCAGFL</sequence>
<keyword evidence="2" id="KW-1133">Transmembrane helix</keyword>
<feature type="region of interest" description="Disordered" evidence="1">
    <location>
        <begin position="1"/>
        <end position="24"/>
    </location>
</feature>
<keyword evidence="2" id="KW-0472">Membrane</keyword>
<feature type="transmembrane region" description="Helical" evidence="2">
    <location>
        <begin position="51"/>
        <end position="75"/>
    </location>
</feature>
<evidence type="ECO:0000313" key="3">
    <source>
        <dbReference type="EMBL" id="KNC34322.1"/>
    </source>
</evidence>
<dbReference type="EMBL" id="JRES01000080">
    <property type="protein sequence ID" value="KNC34322.1"/>
    <property type="molecule type" value="Genomic_DNA"/>
</dbReference>
<comment type="caution">
    <text evidence="3">The sequence shown here is derived from an EMBL/GenBank/DDBJ whole genome shotgun (WGS) entry which is preliminary data.</text>
</comment>
<dbReference type="AlphaFoldDB" id="A0A0L0CQ55"/>
<evidence type="ECO:0000256" key="1">
    <source>
        <dbReference type="SAM" id="MobiDB-lite"/>
    </source>
</evidence>
<evidence type="ECO:0000256" key="2">
    <source>
        <dbReference type="SAM" id="Phobius"/>
    </source>
</evidence>
<name>A0A0L0CQ55_LUCCU</name>
<keyword evidence="2" id="KW-0812">Transmembrane</keyword>
<keyword evidence="4" id="KW-1185">Reference proteome</keyword>
<accession>A0A0L0CQ55</accession>
<dbReference type="Proteomes" id="UP000037069">
    <property type="component" value="Unassembled WGS sequence"/>
</dbReference>
<reference evidence="3 4" key="1">
    <citation type="journal article" date="2015" name="Nat. Commun.">
        <title>Lucilia cuprina genome unlocks parasitic fly biology to underpin future interventions.</title>
        <authorList>
            <person name="Anstead C.A."/>
            <person name="Korhonen P.K."/>
            <person name="Young N.D."/>
            <person name="Hall R.S."/>
            <person name="Jex A.R."/>
            <person name="Murali S.C."/>
            <person name="Hughes D.S."/>
            <person name="Lee S.F."/>
            <person name="Perry T."/>
            <person name="Stroehlein A.J."/>
            <person name="Ansell B.R."/>
            <person name="Breugelmans B."/>
            <person name="Hofmann A."/>
            <person name="Qu J."/>
            <person name="Dugan S."/>
            <person name="Lee S.L."/>
            <person name="Chao H."/>
            <person name="Dinh H."/>
            <person name="Han Y."/>
            <person name="Doddapaneni H.V."/>
            <person name="Worley K.C."/>
            <person name="Muzny D.M."/>
            <person name="Ioannidis P."/>
            <person name="Waterhouse R.M."/>
            <person name="Zdobnov E.M."/>
            <person name="James P.J."/>
            <person name="Bagnall N.H."/>
            <person name="Kotze A.C."/>
            <person name="Gibbs R.A."/>
            <person name="Richards S."/>
            <person name="Batterham P."/>
            <person name="Gasser R.B."/>
        </authorList>
    </citation>
    <scope>NUCLEOTIDE SEQUENCE [LARGE SCALE GENOMIC DNA]</scope>
    <source>
        <strain evidence="3 4">LS</strain>
        <tissue evidence="3">Full body</tissue>
    </source>
</reference>
<proteinExistence type="predicted"/>
<organism evidence="3 4">
    <name type="scientific">Lucilia cuprina</name>
    <name type="common">Green bottle fly</name>
    <name type="synonym">Australian sheep blowfly</name>
    <dbReference type="NCBI Taxonomy" id="7375"/>
    <lineage>
        <taxon>Eukaryota</taxon>
        <taxon>Metazoa</taxon>
        <taxon>Ecdysozoa</taxon>
        <taxon>Arthropoda</taxon>
        <taxon>Hexapoda</taxon>
        <taxon>Insecta</taxon>
        <taxon>Pterygota</taxon>
        <taxon>Neoptera</taxon>
        <taxon>Endopterygota</taxon>
        <taxon>Diptera</taxon>
        <taxon>Brachycera</taxon>
        <taxon>Muscomorpha</taxon>
        <taxon>Oestroidea</taxon>
        <taxon>Calliphoridae</taxon>
        <taxon>Luciliinae</taxon>
        <taxon>Lucilia</taxon>
    </lineage>
</organism>
<protein>
    <submittedName>
        <fullName evidence="3">Uncharacterized protein</fullName>
    </submittedName>
</protein>
<evidence type="ECO:0000313" key="4">
    <source>
        <dbReference type="Proteomes" id="UP000037069"/>
    </source>
</evidence>